<evidence type="ECO:0000313" key="3">
    <source>
        <dbReference type="EMBL" id="NBD23120.1"/>
    </source>
</evidence>
<evidence type="ECO:0000256" key="1">
    <source>
        <dbReference type="ARBA" id="ARBA00022723"/>
    </source>
</evidence>
<dbReference type="EMBL" id="JAAAMV010000002">
    <property type="protein sequence ID" value="NBD23120.1"/>
    <property type="molecule type" value="Genomic_DNA"/>
</dbReference>
<dbReference type="NCBIfam" id="TIGR03793">
    <property type="entry name" value="leader_NHLP"/>
    <property type="match status" value="1"/>
</dbReference>
<name>A0ABW9XKJ6_9BACL</name>
<keyword evidence="4" id="KW-1185">Reference proteome</keyword>
<comment type="caution">
    <text evidence="3">The sequence shown here is derived from an EMBL/GenBank/DDBJ whole genome shotgun (WGS) entry which is preliminary data.</text>
</comment>
<organism evidence="3 4">
    <name type="scientific">Paenibacillus glycinis</name>
    <dbReference type="NCBI Taxonomy" id="2697035"/>
    <lineage>
        <taxon>Bacteria</taxon>
        <taxon>Bacillati</taxon>
        <taxon>Bacillota</taxon>
        <taxon>Bacilli</taxon>
        <taxon>Bacillales</taxon>
        <taxon>Paenibacillaceae</taxon>
        <taxon>Paenibacillus</taxon>
    </lineage>
</organism>
<dbReference type="Gene3D" id="3.90.330.10">
    <property type="entry name" value="Nitrile hydratase alpha /Thiocyanate hydrolase gamma"/>
    <property type="match status" value="1"/>
</dbReference>
<evidence type="ECO:0000313" key="4">
    <source>
        <dbReference type="Proteomes" id="UP000665561"/>
    </source>
</evidence>
<gene>
    <name evidence="3" type="ORF">GT019_04485</name>
</gene>
<sequence>MTTSTNAIKEQIIEKAWNDTAFKAALVADPKAALQEAFNIELPEGVQLSVVEETAERLVLFIPPNPVEMAKKSDVITYTW</sequence>
<keyword evidence="1" id="KW-0479">Metal-binding</keyword>
<dbReference type="RefSeq" id="WP_161741560.1">
    <property type="nucleotide sequence ID" value="NZ_JAAAMV010000002.1"/>
</dbReference>
<proteinExistence type="predicted"/>
<dbReference type="InterPro" id="IPR022513">
    <property type="entry name" value="TOMM_pelo"/>
</dbReference>
<dbReference type="SUPFAM" id="SSF56209">
    <property type="entry name" value="Nitrile hydratase alpha chain"/>
    <property type="match status" value="1"/>
</dbReference>
<dbReference type="Proteomes" id="UP000665561">
    <property type="component" value="Unassembled WGS sequence"/>
</dbReference>
<evidence type="ECO:0000259" key="2">
    <source>
        <dbReference type="Pfam" id="PF02979"/>
    </source>
</evidence>
<reference evidence="3 4" key="1">
    <citation type="submission" date="2020-01" db="EMBL/GenBank/DDBJ databases">
        <title>Paenibacillus soybeanensis sp. nov. isolated from the nodules of soybean (Glycine max(L.) Merr).</title>
        <authorList>
            <person name="Wang H."/>
        </authorList>
    </citation>
    <scope>NUCLEOTIDE SEQUENCE [LARGE SCALE GENOMIC DNA]</scope>
    <source>
        <strain evidence="3 4">T1</strain>
    </source>
</reference>
<protein>
    <submittedName>
        <fullName evidence="3">NHLP leader peptide family natural product</fullName>
    </submittedName>
</protein>
<dbReference type="Pfam" id="PF02979">
    <property type="entry name" value="NHase_alpha"/>
    <property type="match status" value="1"/>
</dbReference>
<dbReference type="InterPro" id="IPR036648">
    <property type="entry name" value="CN_Hdrase_a/SCN_Hdrase_g_sf"/>
</dbReference>
<feature type="domain" description="Nitrile hydratase alpha/Thiocyanate hydrolase gamma" evidence="2">
    <location>
        <begin position="6"/>
        <end position="57"/>
    </location>
</feature>
<dbReference type="InterPro" id="IPR004232">
    <property type="entry name" value="CN_Hdrtase_a/SCN_Hdrlase_g"/>
</dbReference>
<accession>A0ABW9XKJ6</accession>